<dbReference type="PANTHER" id="PTHR30537">
    <property type="entry name" value="HTH-TYPE TRANSCRIPTIONAL REGULATOR"/>
    <property type="match status" value="1"/>
</dbReference>
<dbReference type="SUPFAM" id="SSF53850">
    <property type="entry name" value="Periplasmic binding protein-like II"/>
    <property type="match status" value="1"/>
</dbReference>
<keyword evidence="3" id="KW-0238">DNA-binding</keyword>
<evidence type="ECO:0000313" key="6">
    <source>
        <dbReference type="EMBL" id="OOF41683.1"/>
    </source>
</evidence>
<comment type="caution">
    <text evidence="6">The sequence shown here is derived from an EMBL/GenBank/DDBJ whole genome shotgun (WGS) entry which is preliminary data.</text>
</comment>
<dbReference type="GO" id="GO:0003700">
    <property type="term" value="F:DNA-binding transcription factor activity"/>
    <property type="evidence" value="ECO:0007669"/>
    <property type="project" value="InterPro"/>
</dbReference>
<dbReference type="InterPro" id="IPR000847">
    <property type="entry name" value="LysR_HTH_N"/>
</dbReference>
<dbReference type="Gene3D" id="3.40.190.290">
    <property type="match status" value="1"/>
</dbReference>
<dbReference type="InterPro" id="IPR036390">
    <property type="entry name" value="WH_DNA-bd_sf"/>
</dbReference>
<dbReference type="InterPro" id="IPR005119">
    <property type="entry name" value="LysR_subst-bd"/>
</dbReference>
<dbReference type="EMBL" id="MLHG01000005">
    <property type="protein sequence ID" value="OOF41683.1"/>
    <property type="molecule type" value="Genomic_DNA"/>
</dbReference>
<dbReference type="AlphaFoldDB" id="A0A1V3IJU4"/>
<dbReference type="Proteomes" id="UP000189426">
    <property type="component" value="Unassembled WGS sequence"/>
</dbReference>
<reference evidence="6 7" key="1">
    <citation type="submission" date="2016-10" db="EMBL/GenBank/DDBJ databases">
        <title>Rodentibacter gen. nov. and new species.</title>
        <authorList>
            <person name="Christensen H."/>
        </authorList>
    </citation>
    <scope>NUCLEOTIDE SEQUENCE [LARGE SCALE GENOMIC DNA]</scope>
    <source>
        <strain evidence="6 7">Ppn418</strain>
    </source>
</reference>
<evidence type="ECO:0000256" key="2">
    <source>
        <dbReference type="ARBA" id="ARBA00023015"/>
    </source>
</evidence>
<accession>A0A1V3IJU4</accession>
<dbReference type="Pfam" id="PF03466">
    <property type="entry name" value="LysR_substrate"/>
    <property type="match status" value="1"/>
</dbReference>
<dbReference type="SUPFAM" id="SSF46785">
    <property type="entry name" value="Winged helix' DNA-binding domain"/>
    <property type="match status" value="1"/>
</dbReference>
<dbReference type="Pfam" id="PF00126">
    <property type="entry name" value="HTH_1"/>
    <property type="match status" value="1"/>
</dbReference>
<dbReference type="InterPro" id="IPR058163">
    <property type="entry name" value="LysR-type_TF_proteobact-type"/>
</dbReference>
<dbReference type="GO" id="GO:0006351">
    <property type="term" value="P:DNA-templated transcription"/>
    <property type="evidence" value="ECO:0007669"/>
    <property type="project" value="TreeGrafter"/>
</dbReference>
<dbReference type="PANTHER" id="PTHR30537:SF1">
    <property type="entry name" value="HTH-TYPE TRANSCRIPTIONAL REGULATOR PGRR"/>
    <property type="match status" value="1"/>
</dbReference>
<name>A0A1V3IJU4_9PAST</name>
<dbReference type="InterPro" id="IPR036388">
    <property type="entry name" value="WH-like_DNA-bd_sf"/>
</dbReference>
<dbReference type="PRINTS" id="PR00039">
    <property type="entry name" value="HTHLYSR"/>
</dbReference>
<dbReference type="FunFam" id="1.10.10.10:FF:000001">
    <property type="entry name" value="LysR family transcriptional regulator"/>
    <property type="match status" value="1"/>
</dbReference>
<dbReference type="Gene3D" id="1.10.10.10">
    <property type="entry name" value="Winged helix-like DNA-binding domain superfamily/Winged helix DNA-binding domain"/>
    <property type="match status" value="1"/>
</dbReference>
<evidence type="ECO:0000256" key="3">
    <source>
        <dbReference type="ARBA" id="ARBA00023125"/>
    </source>
</evidence>
<evidence type="ECO:0000313" key="7">
    <source>
        <dbReference type="Proteomes" id="UP000189426"/>
    </source>
</evidence>
<evidence type="ECO:0000256" key="1">
    <source>
        <dbReference type="ARBA" id="ARBA00009437"/>
    </source>
</evidence>
<dbReference type="GO" id="GO:0043565">
    <property type="term" value="F:sequence-specific DNA binding"/>
    <property type="evidence" value="ECO:0007669"/>
    <property type="project" value="TreeGrafter"/>
</dbReference>
<keyword evidence="4" id="KW-0804">Transcription</keyword>
<feature type="domain" description="HTH lysR-type" evidence="5">
    <location>
        <begin position="3"/>
        <end position="60"/>
    </location>
</feature>
<protein>
    <submittedName>
        <fullName evidence="6">LysR family transcriptional regulator</fullName>
    </submittedName>
</protein>
<keyword evidence="7" id="KW-1185">Reference proteome</keyword>
<organism evidence="6 7">
    <name type="scientific">Rodentibacter mrazii</name>
    <dbReference type="NCBI Taxonomy" id="1908257"/>
    <lineage>
        <taxon>Bacteria</taxon>
        <taxon>Pseudomonadati</taxon>
        <taxon>Pseudomonadota</taxon>
        <taxon>Gammaproteobacteria</taxon>
        <taxon>Pasteurellales</taxon>
        <taxon>Pasteurellaceae</taxon>
        <taxon>Rodentibacter</taxon>
    </lineage>
</organism>
<proteinExistence type="inferred from homology"/>
<gene>
    <name evidence="6" type="ORF">BKK47_00465</name>
</gene>
<evidence type="ECO:0000256" key="4">
    <source>
        <dbReference type="ARBA" id="ARBA00023163"/>
    </source>
</evidence>
<evidence type="ECO:0000259" key="5">
    <source>
        <dbReference type="PROSITE" id="PS50931"/>
    </source>
</evidence>
<dbReference type="RefSeq" id="WP_077492995.1">
    <property type="nucleotide sequence ID" value="NZ_MLHG01000005.1"/>
</dbReference>
<dbReference type="PROSITE" id="PS50931">
    <property type="entry name" value="HTH_LYSR"/>
    <property type="match status" value="1"/>
</dbReference>
<sequence length="304" mass="34632">MIDNINELRTFIVAAQQGSFTKAAAKLGVSTSALSHAIRKLEEQLNIKLFNRTTRSIATTEAGEQLFQNLLPLFESIEDNINALSTFRNTLSGKLRINGNDHAFLCVIWDKLMAFMTRYPEVELELTSDLKFVDIVSGRFDAGIRLGHGLQQDMIAVKIADDMQMGVFATPHYLAQHNAPKALDDLNHHRCICVKIPSMDGVMQWEFMPKGKNRKYNPNQVIKWQPKGQLLLNNSHLVKQAVISGQGLAWIAKNWIYDEIERGELVEVLVDYAVHYDGYYLYYPNRRQDSPLFKALVDCLKMDK</sequence>
<comment type="similarity">
    <text evidence="1">Belongs to the LysR transcriptional regulatory family.</text>
</comment>
<keyword evidence="2" id="KW-0805">Transcription regulation</keyword>
<dbReference type="STRING" id="1908257.BKK47_00465"/>